<dbReference type="EMBL" id="JMIW01000005">
    <property type="protein sequence ID" value="KEO89458.1"/>
    <property type="molecule type" value="Genomic_DNA"/>
</dbReference>
<dbReference type="InterPro" id="IPR045502">
    <property type="entry name" value="DUF6489"/>
</dbReference>
<dbReference type="AlphaFoldDB" id="A0A074MC83"/>
<comment type="caution">
    <text evidence="1">The sequence shown here is derived from an EMBL/GenBank/DDBJ whole genome shotgun (WGS) entry which is preliminary data.</text>
</comment>
<dbReference type="eggNOG" id="ENOG5033FGG">
    <property type="taxonomic scope" value="Bacteria"/>
</dbReference>
<proteinExistence type="predicted"/>
<organism evidence="1 2">
    <name type="scientific">Erythrobacter longus</name>
    <dbReference type="NCBI Taxonomy" id="1044"/>
    <lineage>
        <taxon>Bacteria</taxon>
        <taxon>Pseudomonadati</taxon>
        <taxon>Pseudomonadota</taxon>
        <taxon>Alphaproteobacteria</taxon>
        <taxon>Sphingomonadales</taxon>
        <taxon>Erythrobacteraceae</taxon>
        <taxon>Erythrobacter/Porphyrobacter group</taxon>
        <taxon>Erythrobacter</taxon>
    </lineage>
</organism>
<dbReference type="Proteomes" id="UP000027647">
    <property type="component" value="Unassembled WGS sequence"/>
</dbReference>
<gene>
    <name evidence="1" type="ORF">EH31_12495</name>
</gene>
<dbReference type="STRING" id="1044.EH31_12495"/>
<evidence type="ECO:0000313" key="1">
    <source>
        <dbReference type="EMBL" id="KEO89458.1"/>
    </source>
</evidence>
<dbReference type="RefSeq" id="WP_199797034.1">
    <property type="nucleotide sequence ID" value="NZ_JMIW01000005.1"/>
</dbReference>
<evidence type="ECO:0000313" key="2">
    <source>
        <dbReference type="Proteomes" id="UP000027647"/>
    </source>
</evidence>
<protein>
    <submittedName>
        <fullName evidence="1">Uncharacterized protein</fullName>
    </submittedName>
</protein>
<accession>A0A074MC83</accession>
<keyword evidence="2" id="KW-1185">Reference proteome</keyword>
<sequence length="89" mass="9447">MKINVEFDCTPQEAREFLGLPDVSEANSIYVESITNAMKGVQSPAQLQEYAQALAPMGQMGLKMFQSFVEGGLRGAGVSGGKSKSGSDE</sequence>
<name>A0A074MC83_ERYLO</name>
<reference evidence="1 2" key="1">
    <citation type="submission" date="2014-04" db="EMBL/GenBank/DDBJ databases">
        <title>A comprehensive comparison of genomes of Erythrobacter spp. strains.</title>
        <authorList>
            <person name="Zheng Q."/>
        </authorList>
    </citation>
    <scope>NUCLEOTIDE SEQUENCE [LARGE SCALE GENOMIC DNA]</scope>
    <source>
        <strain evidence="1 2">DSM 6997</strain>
    </source>
</reference>
<dbReference type="Pfam" id="PF20099">
    <property type="entry name" value="DUF6489"/>
    <property type="match status" value="1"/>
</dbReference>